<feature type="transmembrane region" description="Helical" evidence="1">
    <location>
        <begin position="178"/>
        <end position="196"/>
    </location>
</feature>
<accession>A0A8J3P7Y1</accession>
<dbReference type="AlphaFoldDB" id="A0A8J3P7Y1"/>
<reference evidence="2 3" key="1">
    <citation type="submission" date="2021-01" db="EMBL/GenBank/DDBJ databases">
        <title>Whole genome shotgun sequence of Catellatospora coxensis NBRC 107359.</title>
        <authorList>
            <person name="Komaki H."/>
            <person name="Tamura T."/>
        </authorList>
    </citation>
    <scope>NUCLEOTIDE SEQUENCE [LARGE SCALE GENOMIC DNA]</scope>
    <source>
        <strain evidence="2 3">NBRC 107359</strain>
    </source>
</reference>
<evidence type="ECO:0000256" key="1">
    <source>
        <dbReference type="SAM" id="Phobius"/>
    </source>
</evidence>
<protein>
    <submittedName>
        <fullName evidence="2">Uncharacterized protein</fullName>
    </submittedName>
</protein>
<organism evidence="2 3">
    <name type="scientific">Catellatospora coxensis</name>
    <dbReference type="NCBI Taxonomy" id="310354"/>
    <lineage>
        <taxon>Bacteria</taxon>
        <taxon>Bacillati</taxon>
        <taxon>Actinomycetota</taxon>
        <taxon>Actinomycetes</taxon>
        <taxon>Micromonosporales</taxon>
        <taxon>Micromonosporaceae</taxon>
        <taxon>Catellatospora</taxon>
    </lineage>
</organism>
<evidence type="ECO:0000313" key="2">
    <source>
        <dbReference type="EMBL" id="GIG06828.1"/>
    </source>
</evidence>
<feature type="transmembrane region" description="Helical" evidence="1">
    <location>
        <begin position="233"/>
        <end position="251"/>
    </location>
</feature>
<evidence type="ECO:0000313" key="3">
    <source>
        <dbReference type="Proteomes" id="UP000630887"/>
    </source>
</evidence>
<keyword evidence="1" id="KW-0472">Membrane</keyword>
<dbReference type="EMBL" id="BONI01000027">
    <property type="protein sequence ID" value="GIG06828.1"/>
    <property type="molecule type" value="Genomic_DNA"/>
</dbReference>
<keyword evidence="1" id="KW-1133">Transmembrane helix</keyword>
<feature type="transmembrane region" description="Helical" evidence="1">
    <location>
        <begin position="55"/>
        <end position="80"/>
    </location>
</feature>
<sequence length="264" mass="27174">MPVMLLLKLLLAPALVVGSSLAGRRWGAQVTGVLVTLPVVAGPILLITCLEHGTAFGAAAASSSLLGLVTLALFAVAFAWCSRRMRWAGALATAWAACLVADLAVAQVSLPAWWGLPVTLAGIAAASRALPPVEAEVGVRPTRTWPWWDLPGRAAATACLVLLVTTLSGALGPEMTGVLAPFPIATSVVAAFVLARHGSAETVRTLRGVLTGLVGFAVFCFIVAVLVDRWGTAAAFGLALTVTVAGQLAWLRSRASRRPSTVPA</sequence>
<keyword evidence="1" id="KW-0812">Transmembrane</keyword>
<gene>
    <name evidence="2" type="ORF">Cco03nite_35280</name>
</gene>
<name>A0A8J3P7Y1_9ACTN</name>
<feature type="transmembrane region" description="Helical" evidence="1">
    <location>
        <begin position="208"/>
        <end position="227"/>
    </location>
</feature>
<keyword evidence="3" id="KW-1185">Reference proteome</keyword>
<feature type="transmembrane region" description="Helical" evidence="1">
    <location>
        <begin position="87"/>
        <end position="106"/>
    </location>
</feature>
<dbReference type="Proteomes" id="UP000630887">
    <property type="component" value="Unassembled WGS sequence"/>
</dbReference>
<comment type="caution">
    <text evidence="2">The sequence shown here is derived from an EMBL/GenBank/DDBJ whole genome shotgun (WGS) entry which is preliminary data.</text>
</comment>
<proteinExistence type="predicted"/>